<feature type="transmembrane region" description="Helical" evidence="5">
    <location>
        <begin position="160"/>
        <end position="182"/>
    </location>
</feature>
<evidence type="ECO:0000256" key="3">
    <source>
        <dbReference type="ARBA" id="ARBA00022989"/>
    </source>
</evidence>
<keyword evidence="3 5" id="KW-1133">Transmembrane helix</keyword>
<dbReference type="EMBL" id="BMHC01000013">
    <property type="protein sequence ID" value="GGI28951.1"/>
    <property type="molecule type" value="Genomic_DNA"/>
</dbReference>
<dbReference type="InterPro" id="IPR013525">
    <property type="entry name" value="ABC2_TM"/>
</dbReference>
<keyword evidence="2 5" id="KW-0812">Transmembrane</keyword>
<reference evidence="7" key="1">
    <citation type="journal article" date="2014" name="Int. J. Syst. Evol. Microbiol.">
        <title>Complete genome sequence of Corynebacterium casei LMG S-19264T (=DSM 44701T), isolated from a smear-ripened cheese.</title>
        <authorList>
            <consortium name="US DOE Joint Genome Institute (JGI-PGF)"/>
            <person name="Walter F."/>
            <person name="Albersmeier A."/>
            <person name="Kalinowski J."/>
            <person name="Ruckert C."/>
        </authorList>
    </citation>
    <scope>NUCLEOTIDE SEQUENCE</scope>
    <source>
        <strain evidence="7">CGMCC 1.15034</strain>
    </source>
</reference>
<keyword evidence="5" id="KW-0813">Transport</keyword>
<feature type="transmembrane region" description="Helical" evidence="5">
    <location>
        <begin position="249"/>
        <end position="268"/>
    </location>
</feature>
<dbReference type="InterPro" id="IPR047817">
    <property type="entry name" value="ABC2_TM_bact-type"/>
</dbReference>
<dbReference type="Proteomes" id="UP000625079">
    <property type="component" value="Unassembled WGS sequence"/>
</dbReference>
<comment type="similarity">
    <text evidence="5">Belongs to the ABC-2 integral membrane protein family.</text>
</comment>
<keyword evidence="4 5" id="KW-0472">Membrane</keyword>
<dbReference type="PROSITE" id="PS51012">
    <property type="entry name" value="ABC_TM2"/>
    <property type="match status" value="1"/>
</dbReference>
<evidence type="ECO:0000313" key="8">
    <source>
        <dbReference type="Proteomes" id="UP000625079"/>
    </source>
</evidence>
<organism evidence="7 8">
    <name type="scientific">Bradyrhizobium guangdongense</name>
    <dbReference type="NCBI Taxonomy" id="1325090"/>
    <lineage>
        <taxon>Bacteria</taxon>
        <taxon>Pseudomonadati</taxon>
        <taxon>Pseudomonadota</taxon>
        <taxon>Alphaproteobacteria</taxon>
        <taxon>Hyphomicrobiales</taxon>
        <taxon>Nitrobacteraceae</taxon>
        <taxon>Bradyrhizobium</taxon>
    </lineage>
</organism>
<feature type="transmembrane region" description="Helical" evidence="5">
    <location>
        <begin position="70"/>
        <end position="89"/>
    </location>
</feature>
<evidence type="ECO:0000259" key="6">
    <source>
        <dbReference type="PROSITE" id="PS51012"/>
    </source>
</evidence>
<dbReference type="PANTHER" id="PTHR43027:SF1">
    <property type="entry name" value="DOXORUBICIN RESISTANCE ABC TRANSPORTER PERMEASE PROTEIN DRRC-RELATED"/>
    <property type="match status" value="1"/>
</dbReference>
<dbReference type="GO" id="GO:0140359">
    <property type="term" value="F:ABC-type transporter activity"/>
    <property type="evidence" value="ECO:0007669"/>
    <property type="project" value="InterPro"/>
</dbReference>
<comment type="caution">
    <text evidence="7">The sequence shown here is derived from an EMBL/GenBank/DDBJ whole genome shotgun (WGS) entry which is preliminary data.</text>
</comment>
<accession>A0AA87W8W6</accession>
<evidence type="ECO:0000256" key="5">
    <source>
        <dbReference type="RuleBase" id="RU361157"/>
    </source>
</evidence>
<gene>
    <name evidence="7" type="ORF">GCM10010987_51970</name>
</gene>
<dbReference type="GO" id="GO:0005886">
    <property type="term" value="C:plasma membrane"/>
    <property type="evidence" value="ECO:0007669"/>
    <property type="project" value="UniProtKB-SubCell"/>
</dbReference>
<comment type="subcellular location">
    <subcellularLocation>
        <location evidence="5">Cell inner membrane</location>
        <topology evidence="5">Multi-pass membrane protein</topology>
    </subcellularLocation>
    <subcellularLocation>
        <location evidence="1">Membrane</location>
        <topology evidence="1">Multi-pass membrane protein</topology>
    </subcellularLocation>
</comment>
<protein>
    <recommendedName>
        <fullName evidence="5">Transport permease protein</fullName>
    </recommendedName>
</protein>
<proteinExistence type="inferred from homology"/>
<feature type="domain" description="ABC transmembrane type-2" evidence="6">
    <location>
        <begin position="41"/>
        <end position="271"/>
    </location>
</feature>
<evidence type="ECO:0000256" key="2">
    <source>
        <dbReference type="ARBA" id="ARBA00022692"/>
    </source>
</evidence>
<dbReference type="PANTHER" id="PTHR43027">
    <property type="entry name" value="DOXORUBICIN RESISTANCE ABC TRANSPORTER PERMEASE PROTEIN DRRC-RELATED"/>
    <property type="match status" value="1"/>
</dbReference>
<reference evidence="7" key="2">
    <citation type="submission" date="2022-12" db="EMBL/GenBank/DDBJ databases">
        <authorList>
            <person name="Sun Q."/>
            <person name="Zhou Y."/>
        </authorList>
    </citation>
    <scope>NUCLEOTIDE SEQUENCE</scope>
    <source>
        <strain evidence="7">CGMCC 1.15034</strain>
    </source>
</reference>
<dbReference type="InterPro" id="IPR052902">
    <property type="entry name" value="ABC-2_transporter"/>
</dbReference>
<name>A0AA87W8W6_9BRAD</name>
<feature type="transmembrane region" description="Helical" evidence="5">
    <location>
        <begin position="46"/>
        <end position="64"/>
    </location>
</feature>
<evidence type="ECO:0000313" key="7">
    <source>
        <dbReference type="EMBL" id="GGI28951.1"/>
    </source>
</evidence>
<evidence type="ECO:0000256" key="4">
    <source>
        <dbReference type="ARBA" id="ARBA00023136"/>
    </source>
</evidence>
<dbReference type="Pfam" id="PF01061">
    <property type="entry name" value="ABC2_membrane"/>
    <property type="match status" value="1"/>
</dbReference>
<feature type="transmembrane region" description="Helical" evidence="5">
    <location>
        <begin position="191"/>
        <end position="209"/>
    </location>
</feature>
<evidence type="ECO:0000256" key="1">
    <source>
        <dbReference type="ARBA" id="ARBA00004141"/>
    </source>
</evidence>
<dbReference type="AlphaFoldDB" id="A0AA87W8W6"/>
<feature type="transmembrane region" description="Helical" evidence="5">
    <location>
        <begin position="121"/>
        <end position="148"/>
    </location>
</feature>
<sequence length="282" mass="31446">MTAWAASGAIMTEISLTGGISGHRIGAMILRYWYLLLSSWPRLLELLYWPALQVITWGFIQYYIAQNASFFARAGGTLIGAVILWDILFRGQLGFSISFLEEMWARNLGNLMMSPLKPIEFLLSLTVMSLIRLAIGIIPMTLLALIFFHFNVYSLGLPLIAFFCNLIFTSWSVGIFVSGLVLRNGLGAESIVWTLMFAIMPLACIYYPVSVLPGWLQYVAWALPPTYVFEGMRALLIENSFRTDLMLEALAINACLLAASFWAFLALLRSAKMHGSLLSSGE</sequence>
<keyword evidence="5" id="KW-1003">Cell membrane</keyword>